<dbReference type="Gene3D" id="3.40.1790.10">
    <property type="entry name" value="Indigoidine synthase domain"/>
    <property type="match status" value="1"/>
</dbReference>
<evidence type="ECO:0000256" key="3">
    <source>
        <dbReference type="ARBA" id="ARBA00023211"/>
    </source>
</evidence>
<evidence type="ECO:0000313" key="6">
    <source>
        <dbReference type="EMBL" id="VAW09389.1"/>
    </source>
</evidence>
<evidence type="ECO:0000256" key="1">
    <source>
        <dbReference type="ARBA" id="ARBA00022723"/>
    </source>
</evidence>
<dbReference type="GO" id="GO:0004730">
    <property type="term" value="F:pseudouridylate synthase activity"/>
    <property type="evidence" value="ECO:0007669"/>
    <property type="project" value="UniProtKB-EC"/>
</dbReference>
<organism evidence="6">
    <name type="scientific">hydrothermal vent metagenome</name>
    <dbReference type="NCBI Taxonomy" id="652676"/>
    <lineage>
        <taxon>unclassified sequences</taxon>
        <taxon>metagenomes</taxon>
        <taxon>ecological metagenomes</taxon>
    </lineage>
</organism>
<protein>
    <submittedName>
        <fullName evidence="6">Pseudouridine 5'-phosphate glycosidase</fullName>
        <ecNumber evidence="6">4.2.1.70</ecNumber>
    </submittedName>
</protein>
<dbReference type="GO" id="GO:0005737">
    <property type="term" value="C:cytoplasm"/>
    <property type="evidence" value="ECO:0007669"/>
    <property type="project" value="TreeGrafter"/>
</dbReference>
<evidence type="ECO:0000256" key="4">
    <source>
        <dbReference type="ARBA" id="ARBA00023239"/>
    </source>
</evidence>
<name>A0A3B0TBB7_9ZZZZ</name>
<evidence type="ECO:0000256" key="2">
    <source>
        <dbReference type="ARBA" id="ARBA00022801"/>
    </source>
</evidence>
<dbReference type="GO" id="GO:0046872">
    <property type="term" value="F:metal ion binding"/>
    <property type="evidence" value="ECO:0007669"/>
    <property type="project" value="UniProtKB-KW"/>
</dbReference>
<dbReference type="InterPro" id="IPR022830">
    <property type="entry name" value="Indigdn_synthA-like"/>
</dbReference>
<keyword evidence="4 6" id="KW-0456">Lyase</keyword>
<sequence length="307" mass="31202">MNPALVIHPEVAEALVENTPIVALESTIISHGMPFPRNIETAHQIESAVRQAGAIPATIALIAGAAHVGLTEPSLGRLAKESGVAKVSRRDVGAILASGQTGATTVATTMLIAHRAGIRVFATGGIGGVHRGIGTTLDISADITELGHTPVAVVCAGAKSILDLPNTLEALETAGVPVVGYQTDEFPAFFSRGSGLAVSVRLDTPAGIAAMLDAHWGFGMNAGVVVANPISEDDALPLADVDRIVAEALVAAETQGVTGKDITPFLLAYLNDSSGGATLQANIALVLSNATLAAQIAAELSQTGHRQ</sequence>
<keyword evidence="2" id="KW-0378">Hydrolase</keyword>
<dbReference type="InterPro" id="IPR007342">
    <property type="entry name" value="PsuG"/>
</dbReference>
<dbReference type="HAMAP" id="MF_01876">
    <property type="entry name" value="PsiMP_glycosidase"/>
    <property type="match status" value="1"/>
</dbReference>
<dbReference type="GO" id="GO:0016798">
    <property type="term" value="F:hydrolase activity, acting on glycosyl bonds"/>
    <property type="evidence" value="ECO:0007669"/>
    <property type="project" value="UniProtKB-KW"/>
</dbReference>
<dbReference type="EMBL" id="UOEK01000569">
    <property type="protein sequence ID" value="VAW09389.1"/>
    <property type="molecule type" value="Genomic_DNA"/>
</dbReference>
<proteinExistence type="inferred from homology"/>
<keyword evidence="5 6" id="KW-0326">Glycosidase</keyword>
<dbReference type="Pfam" id="PF04227">
    <property type="entry name" value="Indigoidine_A"/>
    <property type="match status" value="1"/>
</dbReference>
<dbReference type="PANTHER" id="PTHR42909:SF1">
    <property type="entry name" value="CARBOHYDRATE KINASE PFKB DOMAIN-CONTAINING PROTEIN"/>
    <property type="match status" value="1"/>
</dbReference>
<keyword evidence="3" id="KW-0464">Manganese</keyword>
<evidence type="ECO:0000256" key="5">
    <source>
        <dbReference type="ARBA" id="ARBA00023295"/>
    </source>
</evidence>
<reference evidence="6" key="1">
    <citation type="submission" date="2018-06" db="EMBL/GenBank/DDBJ databases">
        <authorList>
            <person name="Zhirakovskaya E."/>
        </authorList>
    </citation>
    <scope>NUCLEOTIDE SEQUENCE</scope>
</reference>
<dbReference type="SUPFAM" id="SSF110581">
    <property type="entry name" value="Indigoidine synthase A-like"/>
    <property type="match status" value="1"/>
</dbReference>
<dbReference type="PANTHER" id="PTHR42909">
    <property type="entry name" value="ZGC:136858"/>
    <property type="match status" value="1"/>
</dbReference>
<dbReference type="EC" id="4.2.1.70" evidence="6"/>
<keyword evidence="1" id="KW-0479">Metal-binding</keyword>
<gene>
    <name evidence="6" type="ORF">MNBD_ACTINO02-1952</name>
</gene>
<accession>A0A3B0TBB7</accession>
<dbReference type="AlphaFoldDB" id="A0A3B0TBB7"/>